<protein>
    <submittedName>
        <fullName evidence="2">Uncharacterized protein</fullName>
    </submittedName>
</protein>
<dbReference type="Proteomes" id="UP000264330">
    <property type="component" value="Unassembled WGS sequence"/>
</dbReference>
<dbReference type="EMBL" id="DPMF01000025">
    <property type="protein sequence ID" value="HCV79688.1"/>
    <property type="molecule type" value="Genomic_DNA"/>
</dbReference>
<organism evidence="2 3">
    <name type="scientific">Zunongwangia profunda</name>
    <dbReference type="NCBI Taxonomy" id="398743"/>
    <lineage>
        <taxon>Bacteria</taxon>
        <taxon>Pseudomonadati</taxon>
        <taxon>Bacteroidota</taxon>
        <taxon>Flavobacteriia</taxon>
        <taxon>Flavobacteriales</taxon>
        <taxon>Flavobacteriaceae</taxon>
        <taxon>Zunongwangia</taxon>
    </lineage>
</organism>
<sequence length="103" mass="12267">MRPEIFFPFIGVFILLLGLVCNVIDIKNYIKSYQNKSISKEDPPEPDRRLIENDIKFKYLKDELVNRVLRNNSIYMATESKTAYSDQLLNEIFFLNQLLKKYK</sequence>
<reference evidence="2 3" key="1">
    <citation type="journal article" date="2018" name="Nat. Biotechnol.">
        <title>A standardized bacterial taxonomy based on genome phylogeny substantially revises the tree of life.</title>
        <authorList>
            <person name="Parks D.H."/>
            <person name="Chuvochina M."/>
            <person name="Waite D.W."/>
            <person name="Rinke C."/>
            <person name="Skarshewski A."/>
            <person name="Chaumeil P.A."/>
            <person name="Hugenholtz P."/>
        </authorList>
    </citation>
    <scope>NUCLEOTIDE SEQUENCE [LARGE SCALE GENOMIC DNA]</scope>
    <source>
        <strain evidence="2">UBA9359</strain>
    </source>
</reference>
<keyword evidence="1" id="KW-0812">Transmembrane</keyword>
<keyword evidence="1" id="KW-1133">Transmembrane helix</keyword>
<dbReference type="AlphaFoldDB" id="A0A3D5IWC1"/>
<name>A0A3D5IWC1_9FLAO</name>
<evidence type="ECO:0000313" key="3">
    <source>
        <dbReference type="Proteomes" id="UP000264330"/>
    </source>
</evidence>
<evidence type="ECO:0000313" key="2">
    <source>
        <dbReference type="EMBL" id="HCV79688.1"/>
    </source>
</evidence>
<keyword evidence="1" id="KW-0472">Membrane</keyword>
<gene>
    <name evidence="2" type="ORF">DGQ38_01400</name>
</gene>
<comment type="caution">
    <text evidence="2">The sequence shown here is derived from an EMBL/GenBank/DDBJ whole genome shotgun (WGS) entry which is preliminary data.</text>
</comment>
<evidence type="ECO:0000256" key="1">
    <source>
        <dbReference type="SAM" id="Phobius"/>
    </source>
</evidence>
<proteinExistence type="predicted"/>
<accession>A0A3D5IWC1</accession>
<feature type="transmembrane region" description="Helical" evidence="1">
    <location>
        <begin position="6"/>
        <end position="26"/>
    </location>
</feature>
<dbReference type="RefSeq" id="WP_013072087.1">
    <property type="nucleotide sequence ID" value="NZ_DEPI01000359.1"/>
</dbReference>